<evidence type="ECO:0000313" key="1">
    <source>
        <dbReference type="EMBL" id="QHT05137.1"/>
    </source>
</evidence>
<sequence>MPYEKIDTKQNWNTFCTAHWQKILPTAIGITFGIDLNKLININPENRTLQCFANPGAPIVRRPGFVPEEV</sequence>
<accession>A0A6C0CLP1</accession>
<dbReference type="AlphaFoldDB" id="A0A6C0CLP1"/>
<organism evidence="1">
    <name type="scientific">viral metagenome</name>
    <dbReference type="NCBI Taxonomy" id="1070528"/>
    <lineage>
        <taxon>unclassified sequences</taxon>
        <taxon>metagenomes</taxon>
        <taxon>organismal metagenomes</taxon>
    </lineage>
</organism>
<reference evidence="1" key="1">
    <citation type="journal article" date="2020" name="Nature">
        <title>Giant virus diversity and host interactions through global metagenomics.</title>
        <authorList>
            <person name="Schulz F."/>
            <person name="Roux S."/>
            <person name="Paez-Espino D."/>
            <person name="Jungbluth S."/>
            <person name="Walsh D.A."/>
            <person name="Denef V.J."/>
            <person name="McMahon K.D."/>
            <person name="Konstantinidis K.T."/>
            <person name="Eloe-Fadrosh E.A."/>
            <person name="Kyrpides N.C."/>
            <person name="Woyke T."/>
        </authorList>
    </citation>
    <scope>NUCLEOTIDE SEQUENCE</scope>
    <source>
        <strain evidence="1">GVMAG-M-3300021354-14</strain>
    </source>
</reference>
<proteinExistence type="predicted"/>
<dbReference type="EMBL" id="MN739449">
    <property type="protein sequence ID" value="QHT05137.1"/>
    <property type="molecule type" value="Genomic_DNA"/>
</dbReference>
<name>A0A6C0CLP1_9ZZZZ</name>
<protein>
    <submittedName>
        <fullName evidence="1">Uncharacterized protein</fullName>
    </submittedName>
</protein>